<dbReference type="Proteomes" id="UP000680714">
    <property type="component" value="Unassembled WGS sequence"/>
</dbReference>
<dbReference type="PROSITE" id="PS51257">
    <property type="entry name" value="PROKAR_LIPOPROTEIN"/>
    <property type="match status" value="1"/>
</dbReference>
<organism evidence="2 3">
    <name type="scientific">Magnetospirillum sulfuroxidans</name>
    <dbReference type="NCBI Taxonomy" id="611300"/>
    <lineage>
        <taxon>Bacteria</taxon>
        <taxon>Pseudomonadati</taxon>
        <taxon>Pseudomonadota</taxon>
        <taxon>Alphaproteobacteria</taxon>
        <taxon>Rhodospirillales</taxon>
        <taxon>Rhodospirillaceae</taxon>
        <taxon>Magnetospirillum</taxon>
    </lineage>
</organism>
<evidence type="ECO:0000256" key="1">
    <source>
        <dbReference type="SAM" id="SignalP"/>
    </source>
</evidence>
<gene>
    <name evidence="2" type="ORF">KEC16_15760</name>
</gene>
<dbReference type="EMBL" id="JAGTUF010000018">
    <property type="protein sequence ID" value="MBR9973179.1"/>
    <property type="molecule type" value="Genomic_DNA"/>
</dbReference>
<protein>
    <recommendedName>
        <fullName evidence="4">ABC-type transport auxiliary lipoprotein component domain-containing protein</fullName>
    </recommendedName>
</protein>
<evidence type="ECO:0000313" key="2">
    <source>
        <dbReference type="EMBL" id="MBR9973179.1"/>
    </source>
</evidence>
<keyword evidence="3" id="KW-1185">Reference proteome</keyword>
<comment type="caution">
    <text evidence="2">The sequence shown here is derived from an EMBL/GenBank/DDBJ whole genome shotgun (WGS) entry which is preliminary data.</text>
</comment>
<keyword evidence="1" id="KW-0732">Signal</keyword>
<evidence type="ECO:0008006" key="4">
    <source>
        <dbReference type="Google" id="ProtNLM"/>
    </source>
</evidence>
<name>A0ABS5IFK9_9PROT</name>
<proteinExistence type="predicted"/>
<reference evidence="2 3" key="1">
    <citation type="submission" date="2021-04" db="EMBL/GenBank/DDBJ databases">
        <title>Magnetospirillum sulfuroxidans sp. nov., a facultative chemolithoautotrophic sulfur-oxidizing alphaproteobacterium isolated from freshwater sediment and proposals for Paramagetospirillum gen. nov., and Magnetospirillaceae fam. nov.</title>
        <authorList>
            <person name="Koziaeva V."/>
            <person name="Geelhoed J.S."/>
            <person name="Sorokin D.Y."/>
            <person name="Grouzdev D.S."/>
        </authorList>
    </citation>
    <scope>NUCLEOTIDE SEQUENCE [LARGE SCALE GENOMIC DNA]</scope>
    <source>
        <strain evidence="2 3">J10</strain>
    </source>
</reference>
<dbReference type="RefSeq" id="WP_211550652.1">
    <property type="nucleotide sequence ID" value="NZ_JAGTUF010000018.1"/>
</dbReference>
<evidence type="ECO:0000313" key="3">
    <source>
        <dbReference type="Proteomes" id="UP000680714"/>
    </source>
</evidence>
<accession>A0ABS5IFK9</accession>
<feature type="signal peptide" evidence="1">
    <location>
        <begin position="1"/>
        <end position="23"/>
    </location>
</feature>
<feature type="chain" id="PRO_5045206128" description="ABC-type transport auxiliary lipoprotein component domain-containing protein" evidence="1">
    <location>
        <begin position="24"/>
        <end position="197"/>
    </location>
</feature>
<sequence length="197" mass="21973">MSFRLSRLMLVLAGALALSACEAQPVVQKMPELSFAGKAAFRLDIGQLEIVPEYVPSGRKPNIEHLMALSPESATVRWAQDRLRPIGRTGFARVLIKDAKVVEVPLKTDTGFTGMFKDQQAERYDGSLDVAIQILDERHFPVADVIARATRSQTVGEGSTLNERDKVLYEISEGLIRDIDSQMESLIRTYLARWVVN</sequence>